<keyword evidence="2" id="KW-1185">Reference proteome</keyword>
<accession>A0A3G8F0I1</accession>
<gene>
    <name evidence="1" type="ORF">CPT_Mydo_059</name>
</gene>
<sequence length="154" mass="17844">MALNTKQLTANMLSQRTFNQVSYFGIFCGEVEYNKKMDIWAKEGYHGEYVAVRKQFYYYLGRLWHFTLINQEWRDRRPGDLTAAGWHVVDDNQNPTPKQIKALAIGSRLRIGGRTWIFEGVKNRVSFYGRLAGVAPGHQNSTFTIKYSDVTEII</sequence>
<name>A0A3G8F0I1_9CAUD</name>
<dbReference type="Proteomes" id="UP000277463">
    <property type="component" value="Segment"/>
</dbReference>
<reference evidence="2" key="1">
    <citation type="submission" date="2018-10" db="EMBL/GenBank/DDBJ databases">
        <title>Complete genome sequence of Proteus mirabilis phage Mydo.</title>
        <authorList>
            <person name="Jones B.T."/>
            <person name="Lessor L."/>
            <person name="Newkirk H.N."/>
            <person name="O'Leary C.J."/>
            <person name="Liu M."/>
        </authorList>
    </citation>
    <scope>NUCLEOTIDE SEQUENCE [LARGE SCALE GENOMIC DNA]</scope>
</reference>
<evidence type="ECO:0000313" key="2">
    <source>
        <dbReference type="Proteomes" id="UP000277463"/>
    </source>
</evidence>
<dbReference type="EMBL" id="MK024806">
    <property type="protein sequence ID" value="AZF87634.1"/>
    <property type="molecule type" value="Genomic_DNA"/>
</dbReference>
<protein>
    <submittedName>
        <fullName evidence="1">Uncharacterized protein</fullName>
    </submittedName>
</protein>
<proteinExistence type="predicted"/>
<evidence type="ECO:0000313" key="1">
    <source>
        <dbReference type="EMBL" id="AZF87634.1"/>
    </source>
</evidence>
<organism evidence="1 2">
    <name type="scientific">Proteus phage Mydo</name>
    <dbReference type="NCBI Taxonomy" id="2483610"/>
    <lineage>
        <taxon>Viruses</taxon>
        <taxon>Duplodnaviria</taxon>
        <taxon>Heunggongvirae</taxon>
        <taxon>Uroviricota</taxon>
        <taxon>Caudoviricetes</taxon>
        <taxon>Vequintavirinae</taxon>
        <taxon>Mydovirus</taxon>
        <taxon>Mydovirus mydo</taxon>
    </lineage>
</organism>